<evidence type="ECO:0000313" key="2">
    <source>
        <dbReference type="Proteomes" id="UP000646053"/>
    </source>
</evidence>
<accession>A0A8J7Z5H0</accession>
<dbReference type="RefSeq" id="WP_162422300.1">
    <property type="nucleotide sequence ID" value="NZ_WVIE01000005.1"/>
</dbReference>
<keyword evidence="2" id="KW-1185">Reference proteome</keyword>
<reference evidence="1" key="1">
    <citation type="submission" date="2019-12" db="EMBL/GenBank/DDBJ databases">
        <title>High-Quality draft genome sequences of three cyanobacteria isolated from the limestone walls of the Old Cathedral of Coimbra.</title>
        <authorList>
            <person name="Tiago I."/>
            <person name="Soares F."/>
            <person name="Portugal A."/>
        </authorList>
    </citation>
    <scope>NUCLEOTIDE SEQUENCE</scope>
    <source>
        <strain evidence="1">A</strain>
    </source>
</reference>
<comment type="caution">
    <text evidence="1">The sequence shown here is derived from an EMBL/GenBank/DDBJ whole genome shotgun (WGS) entry which is preliminary data.</text>
</comment>
<dbReference type="Proteomes" id="UP000646053">
    <property type="component" value="Unassembled WGS sequence"/>
</dbReference>
<organism evidence="1 2">
    <name type="scientific">Myxacorys almedinensis A</name>
    <dbReference type="NCBI Taxonomy" id="2690445"/>
    <lineage>
        <taxon>Bacteria</taxon>
        <taxon>Bacillati</taxon>
        <taxon>Cyanobacteriota</taxon>
        <taxon>Cyanophyceae</taxon>
        <taxon>Leptolyngbyales</taxon>
        <taxon>Leptolyngbyaceae</taxon>
        <taxon>Myxacorys</taxon>
        <taxon>Myxacorys almedinensis</taxon>
    </lineage>
</organism>
<gene>
    <name evidence="1" type="ORF">GS601_05675</name>
</gene>
<evidence type="ECO:0000313" key="1">
    <source>
        <dbReference type="EMBL" id="NDJ16783.1"/>
    </source>
</evidence>
<dbReference type="EMBL" id="WVIE01000005">
    <property type="protein sequence ID" value="NDJ16783.1"/>
    <property type="molecule type" value="Genomic_DNA"/>
</dbReference>
<sequence length="180" mass="19701">MARRFSQIKRGAEYNKGLDNYVQYLRDSETRPTKRLQGGVRGTRRVLLIRAVTPFGMTLSAGEVYQVRASQDSITGIGSAVGTTRLITPAPTADLNINKKFKPARVSAFRGSGTASYVQSKVTKLFYLKYEGDSFSLPFGALNETEEEADGARAVRVAVLSVFGSADIKRVSFSPERVPV</sequence>
<proteinExistence type="predicted"/>
<name>A0A8J7Z5H0_9CYAN</name>
<dbReference type="AlphaFoldDB" id="A0A8J7Z5H0"/>
<protein>
    <submittedName>
        <fullName evidence="1">Uncharacterized protein</fullName>
    </submittedName>
</protein>